<comment type="caution">
    <text evidence="1">The sequence shown here is derived from an EMBL/GenBank/DDBJ whole genome shotgun (WGS) entry which is preliminary data.</text>
</comment>
<accession>A0A0R0BNE0</accession>
<dbReference type="PATRIC" id="fig|266128.3.peg.1468"/>
<dbReference type="RefSeq" id="WP_057667124.1">
    <property type="nucleotide sequence ID" value="NZ_LDJH01000025.1"/>
</dbReference>
<dbReference type="InterPro" id="IPR012674">
    <property type="entry name" value="Calycin"/>
</dbReference>
<organism evidence="1 2">
    <name type="scientific">Stenotrophomonas koreensis</name>
    <dbReference type="NCBI Taxonomy" id="266128"/>
    <lineage>
        <taxon>Bacteria</taxon>
        <taxon>Pseudomonadati</taxon>
        <taxon>Pseudomonadota</taxon>
        <taxon>Gammaproteobacteria</taxon>
        <taxon>Lysobacterales</taxon>
        <taxon>Lysobacteraceae</taxon>
        <taxon>Stenotrophomonas</taxon>
    </lineage>
</organism>
<proteinExistence type="predicted"/>
<dbReference type="EMBL" id="LDJH01000025">
    <property type="protein sequence ID" value="KRG55415.1"/>
    <property type="molecule type" value="Genomic_DNA"/>
</dbReference>
<evidence type="ECO:0008006" key="3">
    <source>
        <dbReference type="Google" id="ProtNLM"/>
    </source>
</evidence>
<evidence type="ECO:0000313" key="1">
    <source>
        <dbReference type="EMBL" id="KRG55415.1"/>
    </source>
</evidence>
<name>A0A0R0BNE0_9GAMM</name>
<keyword evidence="2" id="KW-1185">Reference proteome</keyword>
<evidence type="ECO:0000313" key="2">
    <source>
        <dbReference type="Proteomes" id="UP000051254"/>
    </source>
</evidence>
<reference evidence="1 2" key="1">
    <citation type="submission" date="2015-05" db="EMBL/GenBank/DDBJ databases">
        <title>Genome sequencing and analysis of members of genus Stenotrophomonas.</title>
        <authorList>
            <person name="Patil P.P."/>
            <person name="Midha S."/>
            <person name="Patil P.B."/>
        </authorList>
    </citation>
    <scope>NUCLEOTIDE SEQUENCE [LARGE SCALE GENOMIC DNA]</scope>
    <source>
        <strain evidence="1 2">DSM 17805</strain>
    </source>
</reference>
<dbReference type="STRING" id="266128.ABB25_12010"/>
<dbReference type="OrthoDB" id="457594at2"/>
<gene>
    <name evidence="1" type="ORF">ABB25_12010</name>
</gene>
<protein>
    <recommendedName>
        <fullName evidence="3">DUF3598 domain-containing protein</fullName>
    </recommendedName>
</protein>
<dbReference type="SUPFAM" id="SSF50814">
    <property type="entry name" value="Lipocalins"/>
    <property type="match status" value="1"/>
</dbReference>
<sequence length="168" mass="20185">MPNMQLHMPILARHEGIWDGVYRYYDANGNKIDEHKSRLICRFTDDEAVPYHQTNHYSWDDGKVEVRDFPTRYEFGRVIFDNELIYGWAAEVPLDDYHRSVMLYWKRKGEEGMELYEMIQISDCGQMRNRVWHWYKNGVLVQRTLIDEKFVSKDWQKVTGHSFNGEAI</sequence>
<dbReference type="AlphaFoldDB" id="A0A0R0BNE0"/>
<dbReference type="Proteomes" id="UP000051254">
    <property type="component" value="Unassembled WGS sequence"/>
</dbReference>